<reference evidence="2" key="2">
    <citation type="submission" date="2023-06" db="EMBL/GenBank/DDBJ databases">
        <authorList>
            <person name="Ma L."/>
            <person name="Liu K.-W."/>
            <person name="Li Z."/>
            <person name="Hsiao Y.-Y."/>
            <person name="Qi Y."/>
            <person name="Fu T."/>
            <person name="Tang G."/>
            <person name="Zhang D."/>
            <person name="Sun W.-H."/>
            <person name="Liu D.-K."/>
            <person name="Li Y."/>
            <person name="Chen G.-Z."/>
            <person name="Liu X.-D."/>
            <person name="Liao X.-Y."/>
            <person name="Jiang Y.-T."/>
            <person name="Yu X."/>
            <person name="Hao Y."/>
            <person name="Huang J."/>
            <person name="Zhao X.-W."/>
            <person name="Ke S."/>
            <person name="Chen Y.-Y."/>
            <person name="Wu W.-L."/>
            <person name="Hsu J.-L."/>
            <person name="Lin Y.-F."/>
            <person name="Huang M.-D."/>
            <person name="Li C.-Y."/>
            <person name="Huang L."/>
            <person name="Wang Z.-W."/>
            <person name="Zhao X."/>
            <person name="Zhong W.-Y."/>
            <person name="Peng D.-H."/>
            <person name="Ahmad S."/>
            <person name="Lan S."/>
            <person name="Zhang J.-S."/>
            <person name="Tsai W.-C."/>
            <person name="Van De Peer Y."/>
            <person name="Liu Z.-J."/>
        </authorList>
    </citation>
    <scope>NUCLEOTIDE SEQUENCE</scope>
    <source>
        <strain evidence="2">SCP</strain>
        <tissue evidence="2">Leaves</tissue>
    </source>
</reference>
<protein>
    <recommendedName>
        <fullName evidence="1">DUF7086 domain-containing protein</fullName>
    </recommendedName>
</protein>
<dbReference type="AlphaFoldDB" id="A0AAV9AZM7"/>
<dbReference type="PANTHER" id="PTHR34272:SF1">
    <property type="entry name" value="EXPRESSED PROTEIN"/>
    <property type="match status" value="1"/>
</dbReference>
<accession>A0AAV9AZM7</accession>
<dbReference type="EMBL" id="JAUJYN010000006">
    <property type="protein sequence ID" value="KAK1269643.1"/>
    <property type="molecule type" value="Genomic_DNA"/>
</dbReference>
<gene>
    <name evidence="2" type="ORF">QJS04_geneDACA008328</name>
</gene>
<dbReference type="Proteomes" id="UP001179952">
    <property type="component" value="Unassembled WGS sequence"/>
</dbReference>
<dbReference type="InterPro" id="IPR055513">
    <property type="entry name" value="DUF7086"/>
</dbReference>
<dbReference type="PANTHER" id="PTHR34272">
    <property type="entry name" value="EXPRESSED PROTEIN"/>
    <property type="match status" value="1"/>
</dbReference>
<sequence length="206" mass="23800">MAEFPCVTNMQDMEVPVQEDEGKKRVYGPKVGKGLTIDRTFPWAGTERAIIRSLESLLSANINTITGTVQCKICKGRLKVQYDILEKFEKLKAFIVAEKPNMQDKKAPYAWKHPKRGSCLMCLRHNTMEPLIWPKKQGINWLFLLLGQTIGFCNEDQLRYLCKHNRVDRSGNLDELIYKTYFCLWIPMNEHGGMLSFIQINPTNQT</sequence>
<feature type="domain" description="DUF7086" evidence="1">
    <location>
        <begin position="54"/>
        <end position="184"/>
    </location>
</feature>
<proteinExistence type="predicted"/>
<organism evidence="2 3">
    <name type="scientific">Acorus gramineus</name>
    <name type="common">Dwarf sweet flag</name>
    <dbReference type="NCBI Taxonomy" id="55184"/>
    <lineage>
        <taxon>Eukaryota</taxon>
        <taxon>Viridiplantae</taxon>
        <taxon>Streptophyta</taxon>
        <taxon>Embryophyta</taxon>
        <taxon>Tracheophyta</taxon>
        <taxon>Spermatophyta</taxon>
        <taxon>Magnoliopsida</taxon>
        <taxon>Liliopsida</taxon>
        <taxon>Acoraceae</taxon>
        <taxon>Acorus</taxon>
    </lineage>
</organism>
<evidence type="ECO:0000259" key="1">
    <source>
        <dbReference type="Pfam" id="PF23324"/>
    </source>
</evidence>
<dbReference type="Pfam" id="PF23324">
    <property type="entry name" value="DUF7086"/>
    <property type="match status" value="1"/>
</dbReference>
<evidence type="ECO:0000313" key="2">
    <source>
        <dbReference type="EMBL" id="KAK1269643.1"/>
    </source>
</evidence>
<name>A0AAV9AZM7_ACOGR</name>
<evidence type="ECO:0000313" key="3">
    <source>
        <dbReference type="Proteomes" id="UP001179952"/>
    </source>
</evidence>
<comment type="caution">
    <text evidence="2">The sequence shown here is derived from an EMBL/GenBank/DDBJ whole genome shotgun (WGS) entry which is preliminary data.</text>
</comment>
<keyword evidence="3" id="KW-1185">Reference proteome</keyword>
<reference evidence="2" key="1">
    <citation type="journal article" date="2023" name="Nat. Commun.">
        <title>Diploid and tetraploid genomes of Acorus and the evolution of monocots.</title>
        <authorList>
            <person name="Ma L."/>
            <person name="Liu K.W."/>
            <person name="Li Z."/>
            <person name="Hsiao Y.Y."/>
            <person name="Qi Y."/>
            <person name="Fu T."/>
            <person name="Tang G.D."/>
            <person name="Zhang D."/>
            <person name="Sun W.H."/>
            <person name="Liu D.K."/>
            <person name="Li Y."/>
            <person name="Chen G.Z."/>
            <person name="Liu X.D."/>
            <person name="Liao X.Y."/>
            <person name="Jiang Y.T."/>
            <person name="Yu X."/>
            <person name="Hao Y."/>
            <person name="Huang J."/>
            <person name="Zhao X.W."/>
            <person name="Ke S."/>
            <person name="Chen Y.Y."/>
            <person name="Wu W.L."/>
            <person name="Hsu J.L."/>
            <person name="Lin Y.F."/>
            <person name="Huang M.D."/>
            <person name="Li C.Y."/>
            <person name="Huang L."/>
            <person name="Wang Z.W."/>
            <person name="Zhao X."/>
            <person name="Zhong W.Y."/>
            <person name="Peng D.H."/>
            <person name="Ahmad S."/>
            <person name="Lan S."/>
            <person name="Zhang J.S."/>
            <person name="Tsai W.C."/>
            <person name="Van de Peer Y."/>
            <person name="Liu Z.J."/>
        </authorList>
    </citation>
    <scope>NUCLEOTIDE SEQUENCE</scope>
    <source>
        <strain evidence="2">SCP</strain>
    </source>
</reference>